<gene>
    <name evidence="1" type="ORF">DPMN_108186</name>
</gene>
<dbReference type="AlphaFoldDB" id="A0A9D4QKN2"/>
<sequence length="52" mass="6053">MRERLHLSLDENWCAACPRIDHDQLAVRASDLPTSLIRLHHNLSLYVTKFVP</sequence>
<proteinExistence type="predicted"/>
<comment type="caution">
    <text evidence="1">The sequence shown here is derived from an EMBL/GenBank/DDBJ whole genome shotgun (WGS) entry which is preliminary data.</text>
</comment>
<evidence type="ECO:0000313" key="2">
    <source>
        <dbReference type="Proteomes" id="UP000828390"/>
    </source>
</evidence>
<keyword evidence="2" id="KW-1185">Reference proteome</keyword>
<accession>A0A9D4QKN2</accession>
<dbReference type="Proteomes" id="UP000828390">
    <property type="component" value="Unassembled WGS sequence"/>
</dbReference>
<reference evidence="1" key="2">
    <citation type="submission" date="2020-11" db="EMBL/GenBank/DDBJ databases">
        <authorList>
            <person name="McCartney M.A."/>
            <person name="Auch B."/>
            <person name="Kono T."/>
            <person name="Mallez S."/>
            <person name="Becker A."/>
            <person name="Gohl D.M."/>
            <person name="Silverstein K.A.T."/>
            <person name="Koren S."/>
            <person name="Bechman K.B."/>
            <person name="Herman A."/>
            <person name="Abrahante J.E."/>
            <person name="Garbe J."/>
        </authorList>
    </citation>
    <scope>NUCLEOTIDE SEQUENCE</scope>
    <source>
        <strain evidence="1">Duluth1</strain>
        <tissue evidence="1">Whole animal</tissue>
    </source>
</reference>
<reference evidence="1" key="1">
    <citation type="journal article" date="2019" name="bioRxiv">
        <title>The Genome of the Zebra Mussel, Dreissena polymorpha: A Resource for Invasive Species Research.</title>
        <authorList>
            <person name="McCartney M.A."/>
            <person name="Auch B."/>
            <person name="Kono T."/>
            <person name="Mallez S."/>
            <person name="Zhang Y."/>
            <person name="Obille A."/>
            <person name="Becker A."/>
            <person name="Abrahante J.E."/>
            <person name="Garbe J."/>
            <person name="Badalamenti J.P."/>
            <person name="Herman A."/>
            <person name="Mangelson H."/>
            <person name="Liachko I."/>
            <person name="Sullivan S."/>
            <person name="Sone E.D."/>
            <person name="Koren S."/>
            <person name="Silverstein K.A.T."/>
            <person name="Beckman K.B."/>
            <person name="Gohl D.M."/>
        </authorList>
    </citation>
    <scope>NUCLEOTIDE SEQUENCE</scope>
    <source>
        <strain evidence="1">Duluth1</strain>
        <tissue evidence="1">Whole animal</tissue>
    </source>
</reference>
<evidence type="ECO:0000313" key="1">
    <source>
        <dbReference type="EMBL" id="KAH3834853.1"/>
    </source>
</evidence>
<name>A0A9D4QKN2_DREPO</name>
<protein>
    <submittedName>
        <fullName evidence="1">Uncharacterized protein</fullName>
    </submittedName>
</protein>
<organism evidence="1 2">
    <name type="scientific">Dreissena polymorpha</name>
    <name type="common">Zebra mussel</name>
    <name type="synonym">Mytilus polymorpha</name>
    <dbReference type="NCBI Taxonomy" id="45954"/>
    <lineage>
        <taxon>Eukaryota</taxon>
        <taxon>Metazoa</taxon>
        <taxon>Spiralia</taxon>
        <taxon>Lophotrochozoa</taxon>
        <taxon>Mollusca</taxon>
        <taxon>Bivalvia</taxon>
        <taxon>Autobranchia</taxon>
        <taxon>Heteroconchia</taxon>
        <taxon>Euheterodonta</taxon>
        <taxon>Imparidentia</taxon>
        <taxon>Neoheterodontei</taxon>
        <taxon>Myida</taxon>
        <taxon>Dreissenoidea</taxon>
        <taxon>Dreissenidae</taxon>
        <taxon>Dreissena</taxon>
    </lineage>
</organism>
<dbReference type="EMBL" id="JAIWYP010000004">
    <property type="protein sequence ID" value="KAH3834853.1"/>
    <property type="molecule type" value="Genomic_DNA"/>
</dbReference>